<name>Q98DA0_RHILO</name>
<dbReference type="InterPro" id="IPR012712">
    <property type="entry name" value="HpaR/FarR"/>
</dbReference>
<evidence type="ECO:0000313" key="3">
    <source>
        <dbReference type="Proteomes" id="UP000000552"/>
    </source>
</evidence>
<dbReference type="GO" id="GO:0003677">
    <property type="term" value="F:DNA binding"/>
    <property type="evidence" value="ECO:0007669"/>
    <property type="project" value="InterPro"/>
</dbReference>
<dbReference type="PANTHER" id="PTHR33164:SF13">
    <property type="entry name" value="4-HYDROXYPHENYLACETATE CATABOLISM PROTEIN"/>
    <property type="match status" value="1"/>
</dbReference>
<dbReference type="Gene3D" id="1.10.10.10">
    <property type="entry name" value="Winged helix-like DNA-binding domain superfamily/Winged helix DNA-binding domain"/>
    <property type="match status" value="1"/>
</dbReference>
<dbReference type="SMART" id="SM00347">
    <property type="entry name" value="HTH_MARR"/>
    <property type="match status" value="1"/>
</dbReference>
<organism evidence="2 3">
    <name type="scientific">Mesorhizobium japonicum (strain LMG 29417 / CECT 9101 / MAFF 303099)</name>
    <name type="common">Mesorhizobium loti (strain MAFF 303099)</name>
    <dbReference type="NCBI Taxonomy" id="266835"/>
    <lineage>
        <taxon>Bacteria</taxon>
        <taxon>Pseudomonadati</taxon>
        <taxon>Pseudomonadota</taxon>
        <taxon>Alphaproteobacteria</taxon>
        <taxon>Hyphomicrobiales</taxon>
        <taxon>Phyllobacteriaceae</taxon>
        <taxon>Mesorhizobium</taxon>
    </lineage>
</organism>
<dbReference type="InterPro" id="IPR036388">
    <property type="entry name" value="WH-like_DNA-bd_sf"/>
</dbReference>
<evidence type="ECO:0000259" key="1">
    <source>
        <dbReference type="PROSITE" id="PS50995"/>
    </source>
</evidence>
<evidence type="ECO:0000313" key="2">
    <source>
        <dbReference type="EMBL" id="BAB51371.1"/>
    </source>
</evidence>
<sequence>MKVTGFRASARQSLPIASLRWREFHLLPENTRRSLPMALLHAREVVMARFRPMLAAHDVTEQQWRVLRVLSEAGPVEATELADRASVLPPSLTRIIKALEGRRFITRNKAEGDGRRVVLTIAPAGSALIDALSPERRVIYDDIERRLGHEKLEQLLDLLEGLIEGES</sequence>
<dbReference type="PANTHER" id="PTHR33164">
    <property type="entry name" value="TRANSCRIPTIONAL REGULATOR, MARR FAMILY"/>
    <property type="match status" value="1"/>
</dbReference>
<dbReference type="Proteomes" id="UP000000552">
    <property type="component" value="Chromosome"/>
</dbReference>
<dbReference type="AlphaFoldDB" id="Q98DA0"/>
<reference evidence="2 3" key="1">
    <citation type="journal article" date="2000" name="DNA Res.">
        <title>Complete genome structure of the nitrogen-fixing symbiotic bacterium Mesorhizobium loti.</title>
        <authorList>
            <person name="Kaneko T."/>
            <person name="Nakamura Y."/>
            <person name="Sato S."/>
            <person name="Asamizu E."/>
            <person name="Kato T."/>
            <person name="Sasamoto S."/>
            <person name="Watanabe A."/>
            <person name="Idesawa K."/>
            <person name="Ishikawa A."/>
            <person name="Kawashima K."/>
            <person name="Kimura T."/>
            <person name="Kishida Y."/>
            <person name="Kiyokawa C."/>
            <person name="Kohara M."/>
            <person name="Matsumoto M."/>
            <person name="Matsuno A."/>
            <person name="Mochizuki Y."/>
            <person name="Nakayama S."/>
            <person name="Nakazaki N."/>
            <person name="Shimpo S."/>
            <person name="Sugimoto M."/>
            <person name="Takeuchi C."/>
            <person name="Yamada M."/>
            <person name="Tabata S."/>
        </authorList>
    </citation>
    <scope>NUCLEOTIDE SEQUENCE [LARGE SCALE GENOMIC DNA]</scope>
    <source>
        <strain evidence="3">LMG 29417 / CECT 9101 / MAFF 303099</strain>
    </source>
</reference>
<dbReference type="GO" id="GO:0006950">
    <property type="term" value="P:response to stress"/>
    <property type="evidence" value="ECO:0007669"/>
    <property type="project" value="TreeGrafter"/>
</dbReference>
<protein>
    <submittedName>
        <fullName evidence="2">Transcriptional regulator (MarR family)</fullName>
    </submittedName>
</protein>
<dbReference type="SUPFAM" id="SSF46785">
    <property type="entry name" value="Winged helix' DNA-binding domain"/>
    <property type="match status" value="1"/>
</dbReference>
<dbReference type="NCBIfam" id="TIGR02337">
    <property type="entry name" value="HpaR"/>
    <property type="match status" value="1"/>
</dbReference>
<dbReference type="InterPro" id="IPR000835">
    <property type="entry name" value="HTH_MarR-typ"/>
</dbReference>
<feature type="domain" description="HTH marR-type" evidence="1">
    <location>
        <begin position="32"/>
        <end position="164"/>
    </location>
</feature>
<dbReference type="EMBL" id="BA000012">
    <property type="protein sequence ID" value="BAB51371.1"/>
    <property type="molecule type" value="Genomic_DNA"/>
</dbReference>
<accession>Q98DA0</accession>
<dbReference type="KEGG" id="mlo:mlr4795"/>
<dbReference type="InterPro" id="IPR039422">
    <property type="entry name" value="MarR/SlyA-like"/>
</dbReference>
<dbReference type="GO" id="GO:0045892">
    <property type="term" value="P:negative regulation of DNA-templated transcription"/>
    <property type="evidence" value="ECO:0007669"/>
    <property type="project" value="InterPro"/>
</dbReference>
<gene>
    <name evidence="2" type="ordered locus">mlr4795</name>
</gene>
<dbReference type="InterPro" id="IPR036390">
    <property type="entry name" value="WH_DNA-bd_sf"/>
</dbReference>
<proteinExistence type="predicted"/>
<dbReference type="HOGENOM" id="CLU_083287_8_1_5"/>
<dbReference type="PROSITE" id="PS50995">
    <property type="entry name" value="HTH_MARR_2"/>
    <property type="match status" value="1"/>
</dbReference>
<dbReference type="RefSeq" id="WP_010912713.1">
    <property type="nucleotide sequence ID" value="NC_002678.2"/>
</dbReference>
<dbReference type="eggNOG" id="COG1846">
    <property type="taxonomic scope" value="Bacteria"/>
</dbReference>
<dbReference type="Pfam" id="PF01047">
    <property type="entry name" value="MarR"/>
    <property type="match status" value="1"/>
</dbReference>
<dbReference type="GO" id="GO:0003700">
    <property type="term" value="F:DNA-binding transcription factor activity"/>
    <property type="evidence" value="ECO:0007669"/>
    <property type="project" value="InterPro"/>
</dbReference>